<sequence length="136" mass="15143">LRMEGYSVPVLRSKGPATPKGRTNPHRHFLSLDRACAWSKMKIEVPVRLLYQVAHLKALGLGTTERASGRPGEAQKARIYRKFERASVRECPSIGKTLPAADLELESCRAGQTDGSLRMGRKVASRNRLVEPYKSL</sequence>
<feature type="non-terminal residue" evidence="2">
    <location>
        <position position="1"/>
    </location>
</feature>
<dbReference type="Proteomes" id="UP000266841">
    <property type="component" value="Unassembled WGS sequence"/>
</dbReference>
<reference evidence="2 3" key="1">
    <citation type="journal article" date="2012" name="Genome Biol.">
        <title>Genome and low-iron response of an oceanic diatom adapted to chronic iron limitation.</title>
        <authorList>
            <person name="Lommer M."/>
            <person name="Specht M."/>
            <person name="Roy A.S."/>
            <person name="Kraemer L."/>
            <person name="Andreson R."/>
            <person name="Gutowska M.A."/>
            <person name="Wolf J."/>
            <person name="Bergner S.V."/>
            <person name="Schilhabel M.B."/>
            <person name="Klostermeier U.C."/>
            <person name="Beiko R.G."/>
            <person name="Rosenstiel P."/>
            <person name="Hippler M."/>
            <person name="Laroche J."/>
        </authorList>
    </citation>
    <scope>NUCLEOTIDE SEQUENCE [LARGE SCALE GENOMIC DNA]</scope>
    <source>
        <strain evidence="2 3">CCMP1005</strain>
    </source>
</reference>
<comment type="caution">
    <text evidence="2">The sequence shown here is derived from an EMBL/GenBank/DDBJ whole genome shotgun (WGS) entry which is preliminary data.</text>
</comment>
<dbReference type="AlphaFoldDB" id="K0SM86"/>
<proteinExistence type="predicted"/>
<evidence type="ECO:0000313" key="3">
    <source>
        <dbReference type="Proteomes" id="UP000266841"/>
    </source>
</evidence>
<feature type="region of interest" description="Disordered" evidence="1">
    <location>
        <begin position="1"/>
        <end position="26"/>
    </location>
</feature>
<gene>
    <name evidence="2" type="ORF">THAOC_20194</name>
</gene>
<evidence type="ECO:0000313" key="2">
    <source>
        <dbReference type="EMBL" id="EJK59562.1"/>
    </source>
</evidence>
<keyword evidence="3" id="KW-1185">Reference proteome</keyword>
<protein>
    <submittedName>
        <fullName evidence="2">Uncharacterized protein</fullName>
    </submittedName>
</protein>
<evidence type="ECO:0000256" key="1">
    <source>
        <dbReference type="SAM" id="MobiDB-lite"/>
    </source>
</evidence>
<organism evidence="2 3">
    <name type="scientific">Thalassiosira oceanica</name>
    <name type="common">Marine diatom</name>
    <dbReference type="NCBI Taxonomy" id="159749"/>
    <lineage>
        <taxon>Eukaryota</taxon>
        <taxon>Sar</taxon>
        <taxon>Stramenopiles</taxon>
        <taxon>Ochrophyta</taxon>
        <taxon>Bacillariophyta</taxon>
        <taxon>Coscinodiscophyceae</taxon>
        <taxon>Thalassiosirophycidae</taxon>
        <taxon>Thalassiosirales</taxon>
        <taxon>Thalassiosiraceae</taxon>
        <taxon>Thalassiosira</taxon>
    </lineage>
</organism>
<accession>K0SM86</accession>
<dbReference type="EMBL" id="AGNL01022694">
    <property type="protein sequence ID" value="EJK59562.1"/>
    <property type="molecule type" value="Genomic_DNA"/>
</dbReference>
<name>K0SM86_THAOC</name>